<dbReference type="InterPro" id="IPR047604">
    <property type="entry name" value="Allantoinase_bact"/>
</dbReference>
<dbReference type="GO" id="GO:0050897">
    <property type="term" value="F:cobalt ion binding"/>
    <property type="evidence" value="ECO:0007669"/>
    <property type="project" value="InterPro"/>
</dbReference>
<evidence type="ECO:0000313" key="11">
    <source>
        <dbReference type="EMBL" id="RAL26218.1"/>
    </source>
</evidence>
<feature type="binding site" evidence="9">
    <location>
        <position position="58"/>
    </location>
    <ligand>
        <name>Zn(2+)</name>
        <dbReference type="ChEBI" id="CHEBI:29105"/>
        <label>1</label>
    </ligand>
</feature>
<keyword evidence="12" id="KW-1185">Reference proteome</keyword>
<feature type="modified residue" description="N6-carboxylysine" evidence="9">
    <location>
        <position position="145"/>
    </location>
</feature>
<feature type="binding site" evidence="9">
    <location>
        <position position="181"/>
    </location>
    <ligand>
        <name>Zn(2+)</name>
        <dbReference type="ChEBI" id="CHEBI:29105"/>
        <label>2</label>
    </ligand>
</feature>
<dbReference type="NCBIfam" id="TIGR00857">
    <property type="entry name" value="pyrC_multi"/>
    <property type="match status" value="1"/>
</dbReference>
<protein>
    <recommendedName>
        <fullName evidence="9">Allantoinase</fullName>
        <ecNumber evidence="9">3.5.2.5</ecNumber>
    </recommendedName>
    <alternativeName>
        <fullName evidence="9">Allantoin-utilizing enzyme</fullName>
    </alternativeName>
</protein>
<feature type="binding site" description="via carbamate group" evidence="9">
    <location>
        <position position="145"/>
    </location>
    <ligand>
        <name>Zn(2+)</name>
        <dbReference type="ChEBI" id="CHEBI:29105"/>
        <label>1</label>
    </ligand>
</feature>
<evidence type="ECO:0000256" key="7">
    <source>
        <dbReference type="ARBA" id="ARBA00022801"/>
    </source>
</evidence>
<comment type="similarity">
    <text evidence="2">Belongs to the metallo-dependent hydrolases superfamily. Hydantoinase/dihydropyrimidinase family.</text>
</comment>
<evidence type="ECO:0000256" key="2">
    <source>
        <dbReference type="ARBA" id="ARBA00008829"/>
    </source>
</evidence>
<reference evidence="11 12" key="2">
    <citation type="submission" date="2018-06" db="EMBL/GenBank/DDBJ databases">
        <authorList>
            <person name="Zhirakovskaya E."/>
        </authorList>
    </citation>
    <scope>NUCLEOTIDE SEQUENCE [LARGE SCALE GENOMIC DNA]</scope>
    <source>
        <strain evidence="11 12">FBKL4.011</strain>
    </source>
</reference>
<evidence type="ECO:0000256" key="1">
    <source>
        <dbReference type="ARBA" id="ARBA00002368"/>
    </source>
</evidence>
<dbReference type="SUPFAM" id="SSF51338">
    <property type="entry name" value="Composite domain of metallo-dependent hydrolases"/>
    <property type="match status" value="1"/>
</dbReference>
<keyword evidence="6 9" id="KW-0479">Metal-binding</keyword>
<evidence type="ECO:0000256" key="6">
    <source>
        <dbReference type="ARBA" id="ARBA00022723"/>
    </source>
</evidence>
<name>A0A364K7G5_9BACL</name>
<dbReference type="PROSITE" id="PS00482">
    <property type="entry name" value="DIHYDROOROTASE_1"/>
    <property type="match status" value="1"/>
</dbReference>
<keyword evidence="5 9" id="KW-0659">Purine metabolism</keyword>
<dbReference type="PANTHER" id="PTHR43668:SF4">
    <property type="entry name" value="ALLANTOINASE"/>
    <property type="match status" value="1"/>
</dbReference>
<comment type="catalytic activity">
    <reaction evidence="9">
        <text>(S)-allantoin + H2O = allantoate + H(+)</text>
        <dbReference type="Rhea" id="RHEA:17029"/>
        <dbReference type="ChEBI" id="CHEBI:15377"/>
        <dbReference type="ChEBI" id="CHEBI:15378"/>
        <dbReference type="ChEBI" id="CHEBI:15678"/>
        <dbReference type="ChEBI" id="CHEBI:17536"/>
        <dbReference type="EC" id="3.5.2.5"/>
    </reaction>
</comment>
<evidence type="ECO:0000256" key="3">
    <source>
        <dbReference type="ARBA" id="ARBA00010286"/>
    </source>
</evidence>
<evidence type="ECO:0000256" key="8">
    <source>
        <dbReference type="ARBA" id="ARBA00022833"/>
    </source>
</evidence>
<dbReference type="NCBIfam" id="TIGR03178">
    <property type="entry name" value="allantoinase"/>
    <property type="match status" value="1"/>
</dbReference>
<dbReference type="InterPro" id="IPR006680">
    <property type="entry name" value="Amidohydro-rel"/>
</dbReference>
<dbReference type="Gene3D" id="2.30.40.10">
    <property type="entry name" value="Urease, subunit C, domain 1"/>
    <property type="match status" value="1"/>
</dbReference>
<comment type="cofactor">
    <cofactor evidence="9">
        <name>Zn(2+)</name>
        <dbReference type="ChEBI" id="CHEBI:29105"/>
    </cofactor>
    <text evidence="9">Binds 2 Zn(2+) ions per subunit.</text>
</comment>
<feature type="binding site" evidence="9">
    <location>
        <position position="237"/>
    </location>
    <ligand>
        <name>Zn(2+)</name>
        <dbReference type="ChEBI" id="CHEBI:29105"/>
        <label>2</label>
    </ligand>
</feature>
<dbReference type="Gene3D" id="3.20.20.140">
    <property type="entry name" value="Metal-dependent hydrolases"/>
    <property type="match status" value="1"/>
</dbReference>
<evidence type="ECO:0000256" key="4">
    <source>
        <dbReference type="ARBA" id="ARBA00011881"/>
    </source>
</evidence>
<dbReference type="OrthoDB" id="9765462at2"/>
<comment type="caution">
    <text evidence="11">The sequence shown here is derived from an EMBL/GenBank/DDBJ whole genome shotgun (WGS) entry which is preliminary data.</text>
</comment>
<dbReference type="PANTHER" id="PTHR43668">
    <property type="entry name" value="ALLANTOINASE"/>
    <property type="match status" value="1"/>
</dbReference>
<reference evidence="11 12" key="1">
    <citation type="submission" date="2018-06" db="EMBL/GenBank/DDBJ databases">
        <title>Thermoflavimicrobium daqus sp. nov., a thermophilic microbe isolated from Moutai-flavour Daqu.</title>
        <authorList>
            <person name="Wang X."/>
            <person name="Zhou H."/>
        </authorList>
    </citation>
    <scope>NUCLEOTIDE SEQUENCE [LARGE SCALE GENOMIC DNA]</scope>
    <source>
        <strain evidence="11 12">FBKL4.011</strain>
    </source>
</reference>
<comment type="similarity">
    <text evidence="9">Belongs to the metallo-dependent hydrolases superfamily. Allantoinase family.</text>
</comment>
<gene>
    <name evidence="9" type="primary">allB</name>
    <name evidence="11" type="ORF">DL897_04260</name>
</gene>
<dbReference type="GO" id="GO:0008270">
    <property type="term" value="F:zinc ion binding"/>
    <property type="evidence" value="ECO:0007669"/>
    <property type="project" value="InterPro"/>
</dbReference>
<comment type="function">
    <text evidence="1">Catalyzes the reversible cyclization of carbamoyl aspartate to dihydroorotate.</text>
</comment>
<comment type="subunit">
    <text evidence="4 9">Homotetramer.</text>
</comment>
<comment type="PTM">
    <text evidence="9">Carboxylation allows a single lysine to coordinate two zinc ions.</text>
</comment>
<feature type="binding site" evidence="9">
    <location>
        <position position="310"/>
    </location>
    <ligand>
        <name>Zn(2+)</name>
        <dbReference type="ChEBI" id="CHEBI:29105"/>
        <label>1</label>
    </ligand>
</feature>
<dbReference type="InterPro" id="IPR002195">
    <property type="entry name" value="Dihydroorotase_CS"/>
</dbReference>
<organism evidence="11 12">
    <name type="scientific">Thermoflavimicrobium daqui</name>
    <dbReference type="NCBI Taxonomy" id="2137476"/>
    <lineage>
        <taxon>Bacteria</taxon>
        <taxon>Bacillati</taxon>
        <taxon>Bacillota</taxon>
        <taxon>Bacilli</taxon>
        <taxon>Bacillales</taxon>
        <taxon>Thermoactinomycetaceae</taxon>
        <taxon>Thermoflavimicrobium</taxon>
    </lineage>
</organism>
<dbReference type="GO" id="GO:0006145">
    <property type="term" value="P:purine nucleobase catabolic process"/>
    <property type="evidence" value="ECO:0007669"/>
    <property type="project" value="TreeGrafter"/>
</dbReference>
<dbReference type="Pfam" id="PF01979">
    <property type="entry name" value="Amidohydro_1"/>
    <property type="match status" value="1"/>
</dbReference>
<accession>A0A364K7G5</accession>
<dbReference type="SUPFAM" id="SSF51556">
    <property type="entry name" value="Metallo-dependent hydrolases"/>
    <property type="match status" value="1"/>
</dbReference>
<dbReference type="InterPro" id="IPR011059">
    <property type="entry name" value="Metal-dep_hydrolase_composite"/>
</dbReference>
<keyword evidence="7 9" id="KW-0378">Hydrolase</keyword>
<comment type="function">
    <text evidence="9">Catalyzes the conversion of allantoin (5-ureidohydantoin) to allantoic acid by hydrolytic cleavage of the five-member hydantoin ring.</text>
</comment>
<evidence type="ECO:0000256" key="5">
    <source>
        <dbReference type="ARBA" id="ARBA00022631"/>
    </source>
</evidence>
<feature type="binding site" description="via carbamate group" evidence="9">
    <location>
        <position position="145"/>
    </location>
    <ligand>
        <name>Zn(2+)</name>
        <dbReference type="ChEBI" id="CHEBI:29105"/>
        <label>2</label>
    </ligand>
</feature>
<dbReference type="FunFam" id="3.20.20.140:FF:000174">
    <property type="entry name" value="Dihydropyrimidinase-related protein 2"/>
    <property type="match status" value="1"/>
</dbReference>
<dbReference type="InterPro" id="IPR017593">
    <property type="entry name" value="Allantoinase"/>
</dbReference>
<dbReference type="HAMAP" id="MF_01645">
    <property type="entry name" value="Hydantoinase"/>
    <property type="match status" value="1"/>
</dbReference>
<dbReference type="EMBL" id="QJKK01000002">
    <property type="protein sequence ID" value="RAL26218.1"/>
    <property type="molecule type" value="Genomic_DNA"/>
</dbReference>
<comment type="similarity">
    <text evidence="3">Belongs to the metallo-dependent hydrolases superfamily. DHOase family. Class I DHOase subfamily.</text>
</comment>
<comment type="pathway">
    <text evidence="9">Nitrogen metabolism; (S)-allantoin degradation; allantoate from (S)-allantoin: step 1/1.</text>
</comment>
<dbReference type="NCBIfam" id="NF004839">
    <property type="entry name" value="PRK06189.1"/>
    <property type="match status" value="1"/>
</dbReference>
<dbReference type="InterPro" id="IPR050138">
    <property type="entry name" value="DHOase/Allantoinase_Hydrolase"/>
</dbReference>
<dbReference type="GO" id="GO:0005737">
    <property type="term" value="C:cytoplasm"/>
    <property type="evidence" value="ECO:0007669"/>
    <property type="project" value="TreeGrafter"/>
</dbReference>
<evidence type="ECO:0000256" key="9">
    <source>
        <dbReference type="HAMAP-Rule" id="MF_01645"/>
    </source>
</evidence>
<dbReference type="RefSeq" id="WP_113657903.1">
    <property type="nucleotide sequence ID" value="NZ_KZ845664.1"/>
</dbReference>
<dbReference type="Proteomes" id="UP000251213">
    <property type="component" value="Unassembled WGS sequence"/>
</dbReference>
<dbReference type="GO" id="GO:0004038">
    <property type="term" value="F:allantoinase activity"/>
    <property type="evidence" value="ECO:0007669"/>
    <property type="project" value="UniProtKB-UniRule"/>
</dbReference>
<dbReference type="InterPro" id="IPR032466">
    <property type="entry name" value="Metal_Hydrolase"/>
</dbReference>
<dbReference type="EC" id="3.5.2.5" evidence="9"/>
<evidence type="ECO:0000259" key="10">
    <source>
        <dbReference type="Pfam" id="PF01979"/>
    </source>
</evidence>
<dbReference type="GO" id="GO:0000256">
    <property type="term" value="P:allantoin catabolic process"/>
    <property type="evidence" value="ECO:0007669"/>
    <property type="project" value="UniProtKB-UniRule"/>
</dbReference>
<feature type="domain" description="Amidohydrolase-related" evidence="10">
    <location>
        <begin position="49"/>
        <end position="430"/>
    </location>
</feature>
<dbReference type="AlphaFoldDB" id="A0A364K7G5"/>
<feature type="binding site" evidence="9">
    <location>
        <position position="60"/>
    </location>
    <ligand>
        <name>Zn(2+)</name>
        <dbReference type="ChEBI" id="CHEBI:29105"/>
        <label>1</label>
    </ligand>
</feature>
<proteinExistence type="inferred from homology"/>
<sequence length="450" mass="49428">MDLLIKDGHVVLANQVIIADIAVDNGIIVEIGKIRNSKAKKTIDASGKVIFPGMIDVHVHFNEPGRTDWEGFTSGSRQMAKGGCTTFIDMPLNSIPSTTTVSALTEKAKLGMKKSLVDFGLWAGLVPENEPEIEGLAEAGAIGFKAFMSATGTSEFSAVDDFTLYEGMKRIAKLNKVLAIHCESNSIIERLTAIKKEKGLVTARDYVESRPVLAELEAVNRALLYAQETGCAVHFVHISNAKTVQLIQAAKERGVNATVETCPHYLLFNVDDFAKKGAVAKCAPPIREEKEREELWKELSSGNIDIIASDHSPCPTPLKTEFEKDLFQAWGGITGGQYTLEAIIDQAHIERNIPLTQVAKWLSSEPAERFGLAPRKGSIAIGADADLAIIDLQQTHLLTQADLAARHPHSPYIGMEFRCRVIKTIQRGQLIYDMESGWIDRKKAEWLKPI</sequence>
<dbReference type="UniPathway" id="UPA00395">
    <property type="reaction ID" value="UER00653"/>
</dbReference>
<evidence type="ECO:0000313" key="12">
    <source>
        <dbReference type="Proteomes" id="UP000251213"/>
    </source>
</evidence>
<keyword evidence="8 9" id="KW-0862">Zinc</keyword>